<comment type="caution">
    <text evidence="1">The sequence shown here is derived from an EMBL/GenBank/DDBJ whole genome shotgun (WGS) entry which is preliminary data.</text>
</comment>
<evidence type="ECO:0000313" key="1">
    <source>
        <dbReference type="EMBL" id="OIJ90412.1"/>
    </source>
</evidence>
<gene>
    <name evidence="1" type="ORF">BIV24_17820</name>
</gene>
<dbReference type="AlphaFoldDB" id="A0A1S2PA30"/>
<evidence type="ECO:0000313" key="2">
    <source>
        <dbReference type="Proteomes" id="UP000179935"/>
    </source>
</evidence>
<keyword evidence="2" id="KW-1185">Reference proteome</keyword>
<organism evidence="1 2">
    <name type="scientific">Streptomyces colonosanans</name>
    <dbReference type="NCBI Taxonomy" id="1428652"/>
    <lineage>
        <taxon>Bacteria</taxon>
        <taxon>Bacillati</taxon>
        <taxon>Actinomycetota</taxon>
        <taxon>Actinomycetes</taxon>
        <taxon>Kitasatosporales</taxon>
        <taxon>Streptomycetaceae</taxon>
        <taxon>Streptomyces</taxon>
    </lineage>
</organism>
<reference evidence="1 2" key="1">
    <citation type="submission" date="2016-10" db="EMBL/GenBank/DDBJ databases">
        <title>Genome sequence of Streptomyces sp. MUSC 93.</title>
        <authorList>
            <person name="Lee L.-H."/>
            <person name="Ser H.-L."/>
            <person name="Law J.W.-F."/>
        </authorList>
    </citation>
    <scope>NUCLEOTIDE SEQUENCE [LARGE SCALE GENOMIC DNA]</scope>
    <source>
        <strain evidence="1 2">MUSC 93</strain>
    </source>
</reference>
<protein>
    <submittedName>
        <fullName evidence="1">Uncharacterized protein</fullName>
    </submittedName>
</protein>
<accession>A0A1S2PA30</accession>
<dbReference type="STRING" id="1428652.BIV24_17820"/>
<sequence length="87" mass="9629">MVQVSRQFRVDSWVRRRLMRSIMATWIMASERSGWVSVVAGESAVVHEPAEGPLDDPASRDHFEPFDAGGALDDFGVWGHLATGSWG</sequence>
<proteinExistence type="predicted"/>
<dbReference type="Proteomes" id="UP000179935">
    <property type="component" value="Unassembled WGS sequence"/>
</dbReference>
<name>A0A1S2PA30_9ACTN</name>
<dbReference type="EMBL" id="MLYP01000045">
    <property type="protein sequence ID" value="OIJ90412.1"/>
    <property type="molecule type" value="Genomic_DNA"/>
</dbReference>